<dbReference type="PANTHER" id="PTHR33627:SF1">
    <property type="entry name" value="TRANSPOSASE"/>
    <property type="match status" value="1"/>
</dbReference>
<sequence>MTSSYMEDIAGAVYDDGVREVCNTLLATLPRADHRTLGELYVRGLLHAPGRKTIRNIASVAALPESSAGEQRLHHFISKSTWDWRPVRAALTRYLHDAASAGAWVVQPRIVEKSGEHSVGVRNSVVPCLGRTVNHQHVLAIWLVGPELVCPVNWRLVLPRDWLTDDGRRRKVGIPDHVDCVSPTECAISLVSDTVATMGRLRRPVVMDARDVDTAAMIPRLTRRQVPYLLRLRGGTPVVAGDPAVGRYGGQAMPAQRLAELVKGLRQPVGDKGERLALRLQVTPTLNQADGGGQARHVMVAEWNTAASTSPQVWLTNMTDADTDALLGLSRLTQRVDGSFAAVSTRVGALDFEGRTFQGWHHHKTLVSLAHAIAELSLEGEACLPAPAEPALICTAGTR</sequence>
<proteinExistence type="predicted"/>
<dbReference type="Pfam" id="PF13546">
    <property type="entry name" value="DDE_5"/>
    <property type="match status" value="1"/>
</dbReference>
<dbReference type="InterPro" id="IPR039365">
    <property type="entry name" value="IS701-like"/>
</dbReference>
<evidence type="ECO:0000259" key="1">
    <source>
        <dbReference type="Pfam" id="PF13546"/>
    </source>
</evidence>
<reference evidence="2" key="2">
    <citation type="submission" date="2022-09" db="EMBL/GenBank/DDBJ databases">
        <title>Biosynthetic gene clusters of Dactylosporangioum fulvum.</title>
        <authorList>
            <person name="Caradec T."/>
        </authorList>
    </citation>
    <scope>NUCLEOTIDE SEQUENCE</scope>
    <source>
        <strain evidence="2">NRRL B-16292</strain>
    </source>
</reference>
<dbReference type="InterPro" id="IPR038721">
    <property type="entry name" value="IS701-like_DDE_dom"/>
</dbReference>
<dbReference type="Proteomes" id="UP001059617">
    <property type="component" value="Chromosome"/>
</dbReference>
<accession>A0ABY5W711</accession>
<feature type="domain" description="Transposase IS701-like DDE" evidence="1">
    <location>
        <begin position="25"/>
        <end position="245"/>
    </location>
</feature>
<evidence type="ECO:0000313" key="2">
    <source>
        <dbReference type="EMBL" id="UWP85682.1"/>
    </source>
</evidence>
<evidence type="ECO:0000313" key="3">
    <source>
        <dbReference type="Proteomes" id="UP001059617"/>
    </source>
</evidence>
<dbReference type="EMBL" id="CP073720">
    <property type="protein sequence ID" value="UWP85682.1"/>
    <property type="molecule type" value="Genomic_DNA"/>
</dbReference>
<protein>
    <submittedName>
        <fullName evidence="2">Transposase</fullName>
    </submittedName>
</protein>
<dbReference type="RefSeq" id="WP_259863861.1">
    <property type="nucleotide sequence ID" value="NZ_BAAAST010000171.1"/>
</dbReference>
<reference evidence="2" key="1">
    <citation type="submission" date="2021-04" db="EMBL/GenBank/DDBJ databases">
        <authorList>
            <person name="Hartkoorn R.C."/>
            <person name="Beaudoing E."/>
            <person name="Hot D."/>
        </authorList>
    </citation>
    <scope>NUCLEOTIDE SEQUENCE</scope>
    <source>
        <strain evidence="2">NRRL B-16292</strain>
    </source>
</reference>
<name>A0ABY5W711_9ACTN</name>
<organism evidence="2 3">
    <name type="scientific">Dactylosporangium fulvum</name>
    <dbReference type="NCBI Taxonomy" id="53359"/>
    <lineage>
        <taxon>Bacteria</taxon>
        <taxon>Bacillati</taxon>
        <taxon>Actinomycetota</taxon>
        <taxon>Actinomycetes</taxon>
        <taxon>Micromonosporales</taxon>
        <taxon>Micromonosporaceae</taxon>
        <taxon>Dactylosporangium</taxon>
    </lineage>
</organism>
<dbReference type="PANTHER" id="PTHR33627">
    <property type="entry name" value="TRANSPOSASE"/>
    <property type="match status" value="1"/>
</dbReference>
<keyword evidence="3" id="KW-1185">Reference proteome</keyword>
<gene>
    <name evidence="2" type="ORF">Dfulv_16145</name>
</gene>